<comment type="caution">
    <text evidence="1">The sequence shown here is derived from an EMBL/GenBank/DDBJ whole genome shotgun (WGS) entry which is preliminary data.</text>
</comment>
<dbReference type="EMBL" id="JAUEPT010000023">
    <property type="protein sequence ID" value="KAK0443290.1"/>
    <property type="molecule type" value="Genomic_DNA"/>
</dbReference>
<protein>
    <recommendedName>
        <fullName evidence="3">F-box domain-containing protein</fullName>
    </recommendedName>
</protein>
<name>A0AA39JIA8_9AGAR</name>
<evidence type="ECO:0000313" key="2">
    <source>
        <dbReference type="Proteomes" id="UP001175226"/>
    </source>
</evidence>
<organism evidence="1 2">
    <name type="scientific">Armillaria borealis</name>
    <dbReference type="NCBI Taxonomy" id="47425"/>
    <lineage>
        <taxon>Eukaryota</taxon>
        <taxon>Fungi</taxon>
        <taxon>Dikarya</taxon>
        <taxon>Basidiomycota</taxon>
        <taxon>Agaricomycotina</taxon>
        <taxon>Agaricomycetes</taxon>
        <taxon>Agaricomycetidae</taxon>
        <taxon>Agaricales</taxon>
        <taxon>Marasmiineae</taxon>
        <taxon>Physalacriaceae</taxon>
        <taxon>Armillaria</taxon>
    </lineage>
</organism>
<accession>A0AA39JIA8</accession>
<dbReference type="AlphaFoldDB" id="A0AA39JIA8"/>
<evidence type="ECO:0000313" key="1">
    <source>
        <dbReference type="EMBL" id="KAK0443290.1"/>
    </source>
</evidence>
<reference evidence="1" key="1">
    <citation type="submission" date="2023-06" db="EMBL/GenBank/DDBJ databases">
        <authorList>
            <consortium name="Lawrence Berkeley National Laboratory"/>
            <person name="Ahrendt S."/>
            <person name="Sahu N."/>
            <person name="Indic B."/>
            <person name="Wong-Bajracharya J."/>
            <person name="Merenyi Z."/>
            <person name="Ke H.-M."/>
            <person name="Monk M."/>
            <person name="Kocsube S."/>
            <person name="Drula E."/>
            <person name="Lipzen A."/>
            <person name="Balint B."/>
            <person name="Henrissat B."/>
            <person name="Andreopoulos B."/>
            <person name="Martin F.M."/>
            <person name="Harder C.B."/>
            <person name="Rigling D."/>
            <person name="Ford K.L."/>
            <person name="Foster G.D."/>
            <person name="Pangilinan J."/>
            <person name="Papanicolaou A."/>
            <person name="Barry K."/>
            <person name="LaButti K."/>
            <person name="Viragh M."/>
            <person name="Koriabine M."/>
            <person name="Yan M."/>
            <person name="Riley R."/>
            <person name="Champramary S."/>
            <person name="Plett K.L."/>
            <person name="Tsai I.J."/>
            <person name="Slot J."/>
            <person name="Sipos G."/>
            <person name="Plett J."/>
            <person name="Nagy L.G."/>
            <person name="Grigoriev I.V."/>
        </authorList>
    </citation>
    <scope>NUCLEOTIDE SEQUENCE</scope>
    <source>
        <strain evidence="1">FPL87.14</strain>
    </source>
</reference>
<evidence type="ECO:0008006" key="3">
    <source>
        <dbReference type="Google" id="ProtNLM"/>
    </source>
</evidence>
<keyword evidence="2" id="KW-1185">Reference proteome</keyword>
<sequence>MESARASLDQLVANFQWISNVSHSYDFNTLLHSNDPPSPLQSVNLKISIDNMEYISGKIQAALDLLGNAVASLEAHMSRVQSLQRDYEVMLSPIRRVPAEILMEILSCTRTAVDDPENGRVDGFNVFIGGKGPWPLGQVCRRWRGVVSTLCPSLWATMTISNPASRRGRGWNPKFAVEMLEHALERTRGHLLGFLFEHHNGSTTEVYDIMDTCFNLMMGHSTRWRRAEFKIPPFFLPRLSPLRGKIDLLTDAYLQCLPEAGHHSDPITAFEIAPRLKFLRLKGFDPAVKVPFPTANLVSLSDERPFAGDQFNPVYTRIVKYSPKLLSLSYHDHANTHRRITLPPSHPRVTSLSIQTLSVSSANFLRTIYVPVLREVILTAAYEGYFVACLPSDIITALSELIHHSHCSLTRLSVVNVTIDGDKLPAVLRLTPCLEELFVQFRRWARDNRPGMKVLVESLAETIPGNDRAQHSIIPSLTSLRIVLEGIERTRISFVDAKFVAMIMSRHLSGALMKLVLHLQGDEWTYNMSPQDKTDLESLQLSGFVLDFTIDRWIPH</sequence>
<dbReference type="Proteomes" id="UP001175226">
    <property type="component" value="Unassembled WGS sequence"/>
</dbReference>
<gene>
    <name evidence="1" type="ORF">EV421DRAFT_543283</name>
</gene>
<proteinExistence type="predicted"/>